<evidence type="ECO:0000313" key="3">
    <source>
        <dbReference type="EMBL" id="CDP01521.1"/>
    </source>
</evidence>
<feature type="coiled-coil region" evidence="1">
    <location>
        <begin position="159"/>
        <end position="186"/>
    </location>
</feature>
<dbReference type="PhylomeDB" id="A0A068TZ29"/>
<dbReference type="EMBL" id="HG739091">
    <property type="protein sequence ID" value="CDP01521.1"/>
    <property type="molecule type" value="Genomic_DNA"/>
</dbReference>
<gene>
    <name evidence="3" type="ORF">GSCOC_T00036605001</name>
</gene>
<dbReference type="PANTHER" id="PTHR33735">
    <property type="entry name" value="EXPRESSED PROTEIN"/>
    <property type="match status" value="1"/>
</dbReference>
<name>A0A068TZ29_COFCA</name>
<dbReference type="STRING" id="49390.A0A068TZ29"/>
<evidence type="ECO:0000256" key="1">
    <source>
        <dbReference type="SAM" id="Coils"/>
    </source>
</evidence>
<feature type="region of interest" description="Disordered" evidence="2">
    <location>
        <begin position="187"/>
        <end position="214"/>
    </location>
</feature>
<dbReference type="Proteomes" id="UP000295252">
    <property type="component" value="Chromosome IX"/>
</dbReference>
<keyword evidence="4" id="KW-1185">Reference proteome</keyword>
<dbReference type="OMA" id="ETVCAVE"/>
<dbReference type="Gramene" id="CDP01521">
    <property type="protein sequence ID" value="CDP01521"/>
    <property type="gene ID" value="GSCOC_T00036605001"/>
</dbReference>
<keyword evidence="1" id="KW-0175">Coiled coil</keyword>
<proteinExistence type="predicted"/>
<accession>A0A068TZ29</accession>
<reference evidence="4" key="1">
    <citation type="journal article" date="2014" name="Science">
        <title>The coffee genome provides insight into the convergent evolution of caffeine biosynthesis.</title>
        <authorList>
            <person name="Denoeud F."/>
            <person name="Carretero-Paulet L."/>
            <person name="Dereeper A."/>
            <person name="Droc G."/>
            <person name="Guyot R."/>
            <person name="Pietrella M."/>
            <person name="Zheng C."/>
            <person name="Alberti A."/>
            <person name="Anthony F."/>
            <person name="Aprea G."/>
            <person name="Aury J.M."/>
            <person name="Bento P."/>
            <person name="Bernard M."/>
            <person name="Bocs S."/>
            <person name="Campa C."/>
            <person name="Cenci A."/>
            <person name="Combes M.C."/>
            <person name="Crouzillat D."/>
            <person name="Da Silva C."/>
            <person name="Daddiego L."/>
            <person name="De Bellis F."/>
            <person name="Dussert S."/>
            <person name="Garsmeur O."/>
            <person name="Gayraud T."/>
            <person name="Guignon V."/>
            <person name="Jahn K."/>
            <person name="Jamilloux V."/>
            <person name="Joet T."/>
            <person name="Labadie K."/>
            <person name="Lan T."/>
            <person name="Leclercq J."/>
            <person name="Lepelley M."/>
            <person name="Leroy T."/>
            <person name="Li L.T."/>
            <person name="Librado P."/>
            <person name="Lopez L."/>
            <person name="Munoz A."/>
            <person name="Noel B."/>
            <person name="Pallavicini A."/>
            <person name="Perrotta G."/>
            <person name="Poncet V."/>
            <person name="Pot D."/>
            <person name="Priyono X."/>
            <person name="Rigoreau M."/>
            <person name="Rouard M."/>
            <person name="Rozas J."/>
            <person name="Tranchant-Dubreuil C."/>
            <person name="VanBuren R."/>
            <person name="Zhang Q."/>
            <person name="Andrade A.C."/>
            <person name="Argout X."/>
            <person name="Bertrand B."/>
            <person name="de Kochko A."/>
            <person name="Graziosi G."/>
            <person name="Henry R.J."/>
            <person name="Jayarama X."/>
            <person name="Ming R."/>
            <person name="Nagai C."/>
            <person name="Rounsley S."/>
            <person name="Sankoff D."/>
            <person name="Giuliano G."/>
            <person name="Albert V.A."/>
            <person name="Wincker P."/>
            <person name="Lashermes P."/>
        </authorList>
    </citation>
    <scope>NUCLEOTIDE SEQUENCE [LARGE SCALE GENOMIC DNA]</scope>
    <source>
        <strain evidence="4">cv. DH200-94</strain>
    </source>
</reference>
<feature type="compositionally biased region" description="Basic and acidic residues" evidence="2">
    <location>
        <begin position="195"/>
        <end position="214"/>
    </location>
</feature>
<evidence type="ECO:0000256" key="2">
    <source>
        <dbReference type="SAM" id="MobiDB-lite"/>
    </source>
</evidence>
<dbReference type="AlphaFoldDB" id="A0A068TZ29"/>
<organism evidence="3 4">
    <name type="scientific">Coffea canephora</name>
    <name type="common">Robusta coffee</name>
    <dbReference type="NCBI Taxonomy" id="49390"/>
    <lineage>
        <taxon>Eukaryota</taxon>
        <taxon>Viridiplantae</taxon>
        <taxon>Streptophyta</taxon>
        <taxon>Embryophyta</taxon>
        <taxon>Tracheophyta</taxon>
        <taxon>Spermatophyta</taxon>
        <taxon>Magnoliopsida</taxon>
        <taxon>eudicotyledons</taxon>
        <taxon>Gunneridae</taxon>
        <taxon>Pentapetalae</taxon>
        <taxon>asterids</taxon>
        <taxon>lamiids</taxon>
        <taxon>Gentianales</taxon>
        <taxon>Rubiaceae</taxon>
        <taxon>Ixoroideae</taxon>
        <taxon>Gardenieae complex</taxon>
        <taxon>Bertiereae - Coffeeae clade</taxon>
        <taxon>Coffeeae</taxon>
        <taxon>Coffea</taxon>
    </lineage>
</organism>
<dbReference type="InParanoid" id="A0A068TZ29"/>
<sequence>MISSHSFSTLNVCGHNSITRYFHIPKSSRSSYFFSLRKHSFEQTKLKFCNLSAKYGVKRVMCSSSNDHQEPKAPTPQKSDMPDWKKWTVGIVFSIILPAVGHKMGPLMLLKSKVDMVIQKVDEVTEVVEDIAEAAVDVVETVEEKLPEDSKLREEVHTIKDLAEKAVEKAKQADELLDQIKDVEDKFMESLSGPERNDAEKEPSNKDVDRSVKA</sequence>
<protein>
    <submittedName>
        <fullName evidence="3">Uncharacterized protein</fullName>
    </submittedName>
</protein>
<dbReference type="OrthoDB" id="1927611at2759"/>
<dbReference type="PANTHER" id="PTHR33735:SF23">
    <property type="entry name" value="PTERIN-BINDING DOMAIN-CONTAINING PROTEIN"/>
    <property type="match status" value="1"/>
</dbReference>
<evidence type="ECO:0000313" key="4">
    <source>
        <dbReference type="Proteomes" id="UP000295252"/>
    </source>
</evidence>